<dbReference type="CDD" id="cd19531">
    <property type="entry name" value="LCL_NRPS-like"/>
    <property type="match status" value="1"/>
</dbReference>
<proteinExistence type="inferred from homology"/>
<dbReference type="SUPFAM" id="SSF52777">
    <property type="entry name" value="CoA-dependent acyltransferases"/>
    <property type="match status" value="2"/>
</dbReference>
<dbReference type="GO" id="GO:0031177">
    <property type="term" value="F:phosphopantetheine binding"/>
    <property type="evidence" value="ECO:0007669"/>
    <property type="project" value="TreeGrafter"/>
</dbReference>
<dbReference type="Gene3D" id="2.30.38.10">
    <property type="entry name" value="Luciferase, Domain 3"/>
    <property type="match status" value="1"/>
</dbReference>
<dbReference type="InterPro" id="IPR001242">
    <property type="entry name" value="Condensation_dom"/>
</dbReference>
<dbReference type="FunFam" id="3.40.50.12780:FF:000012">
    <property type="entry name" value="Non-ribosomal peptide synthetase"/>
    <property type="match status" value="1"/>
</dbReference>
<dbReference type="InterPro" id="IPR036736">
    <property type="entry name" value="ACP-like_sf"/>
</dbReference>
<dbReference type="FunFam" id="3.30.300.30:FF:000010">
    <property type="entry name" value="Enterobactin synthetase component F"/>
    <property type="match status" value="1"/>
</dbReference>
<comment type="cofactor">
    <cofactor evidence="1">
        <name>pantetheine 4'-phosphate</name>
        <dbReference type="ChEBI" id="CHEBI:47942"/>
    </cofactor>
</comment>
<dbReference type="GO" id="GO:0044550">
    <property type="term" value="P:secondary metabolite biosynthetic process"/>
    <property type="evidence" value="ECO:0007669"/>
    <property type="project" value="UniProtKB-ARBA"/>
</dbReference>
<dbReference type="Gene3D" id="3.40.50.980">
    <property type="match status" value="2"/>
</dbReference>
<dbReference type="InterPro" id="IPR029058">
    <property type="entry name" value="AB_hydrolase_fold"/>
</dbReference>
<name>A0A484HHR0_9BACT</name>
<dbReference type="InterPro" id="IPR020845">
    <property type="entry name" value="AMP-binding_CS"/>
</dbReference>
<dbReference type="SUPFAM" id="SSF47336">
    <property type="entry name" value="ACP-like"/>
    <property type="match status" value="1"/>
</dbReference>
<dbReference type="InterPro" id="IPR009081">
    <property type="entry name" value="PP-bd_ACP"/>
</dbReference>
<comment type="similarity">
    <text evidence="2">Belongs to the ATP-dependent AMP-binding enzyme family.</text>
</comment>
<evidence type="ECO:0000256" key="1">
    <source>
        <dbReference type="ARBA" id="ARBA00001957"/>
    </source>
</evidence>
<dbReference type="NCBIfam" id="TIGR01733">
    <property type="entry name" value="AA-adenyl-dom"/>
    <property type="match status" value="1"/>
</dbReference>
<evidence type="ECO:0000256" key="5">
    <source>
        <dbReference type="SAM" id="MobiDB-lite"/>
    </source>
</evidence>
<accession>A0A484HHR0</accession>
<keyword evidence="3" id="KW-0596">Phosphopantetheine</keyword>
<dbReference type="Gene3D" id="3.30.559.10">
    <property type="entry name" value="Chloramphenicol acetyltransferase-like domain"/>
    <property type="match status" value="1"/>
</dbReference>
<keyword evidence="4" id="KW-0597">Phosphoprotein</keyword>
<gene>
    <name evidence="7" type="ORF">EPICR_20423</name>
</gene>
<sequence length="1399" mass="156256">MAPKKISPETLSLIEKKLGKKIPTQNGPVKSKHLPGDVLPLSFSQTRLWFLDRLDPGLPLYNTPKAWRLKGLLNINALEKSIDHILARHESLRAVFTDVNGSPAARVLPSGPNFKLEPMDLRDIPDEKRETKAHDILWNEAKKPFDLGRGPLFRTLLIKISDSEHILFFNIHHIVFDGWSAGILARELSAAYNAFSNGDIPRLDEPPVQYADFALWQRERLKGEIFQTQLSYWKKKLKDAPALLELPADFPRSPAQTHEGALETFTLPGKLSRDLKNLSQREEATLFMTLLTAFNILLSRYTGQEDILVGSPIAGRKRKEVEGVMGFFVNTLVLRSDLSGDPTFLKLLAKTKETCLEAYENQDIPFEKLVEELSPERNLSHSPIFQTLFALQNAPGGDLDLPGLEVEPVLVDIGVSKFDLSLSLAEKENGISARFEFNADIFKRETIQRMAGHFTVLLKGVTASPNSPVSNLPILTQAERRRILTEWNDTQADYPKDKCVHQLFEEQALKTPDATAVVFEDEKLTYRELNERSNQLARYLISLGVGPEVLVGICMERSIEMITGLLGILKSGGAYAPFDPLFPRERIDTMIEESEVEIILTQTALEKSVQKDGVQTICVDKIKPDSTDGANHADLPTGPENRVYVMFTSGSTGKPKGVQIRHKNVVNLLHSIKKTIVFSPKDILLSVTTMAFDISVLEFFLPLCSGGKLVITSRQDSIDGAKLQNLLSVHHVTVMQATPSTWKILEKSGWEGNLKLKALCGGEALPQNLSETLSKKTASLWNMYGPTETTIWSTIKHIRPKDRVSIGRPVYNTSIYILDSQLQPVPIGIAGTLHIGGAGVSSGYLKRPGMTSKSFILNPFNDAPGSRLYKTGDRARWLADGNIEFLGRMDDQLKIRGFRVEPGEIETILARRSDIKEARVEAIDLAPDDRRLTAYLVCRKGKKPGITDLKNILKQRLPDYMIPAFFVFLDAMPLSPNGKIDRKALPEPDMSRPDGEKTFQAPRSPLEKTLAEVWSKVLKIEKIGIYDNFFELGGHSLLGVGLVAGIENATGRPLPLKALFKFSNVADMARAIESGEASTENSSAWTRPKSVGQGLSEEEYRKMLTLVAGIEPPAAKPGFIVTRINDGDLNPPLFWCEPGSSQPDFIKYMDRRQPIYGLYSGIGILYPRTEDQKTEDGWGKKIPVVAKKLAQRYLDQILELNPKGAFALGGACVGGRVAAEIALGLIEMGKKVEALFLVEFFDPFLFEYPEKMTLFFSQKSRSEIHETFRWSKPGWEKPFRAAPEVRWIPGDHHETLIEPNLKVVSEEIRKFLGEHTLPGNKRPMRTSFISRAMKAVSKGSGAWLFLKIIAKCVKSPLAMISSLSAGNFITLWKAMRSEDSRHINANIETYLQTKKNRKQ</sequence>
<dbReference type="InterPro" id="IPR010071">
    <property type="entry name" value="AA_adenyl_dom"/>
</dbReference>
<feature type="domain" description="Carrier" evidence="6">
    <location>
        <begin position="1001"/>
        <end position="1076"/>
    </location>
</feature>
<dbReference type="Gene3D" id="3.40.50.1820">
    <property type="entry name" value="alpha/beta hydrolase"/>
    <property type="match status" value="1"/>
</dbReference>
<dbReference type="PROSITE" id="PS00455">
    <property type="entry name" value="AMP_BINDING"/>
    <property type="match status" value="1"/>
</dbReference>
<dbReference type="Gene3D" id="3.30.300.30">
    <property type="match status" value="1"/>
</dbReference>
<dbReference type="PROSITE" id="PS00012">
    <property type="entry name" value="PHOSPHOPANTETHEINE"/>
    <property type="match status" value="1"/>
</dbReference>
<dbReference type="PANTHER" id="PTHR45527:SF1">
    <property type="entry name" value="FATTY ACID SYNTHASE"/>
    <property type="match status" value="1"/>
</dbReference>
<dbReference type="InterPro" id="IPR006162">
    <property type="entry name" value="Ppantetheine_attach_site"/>
</dbReference>
<dbReference type="InterPro" id="IPR001031">
    <property type="entry name" value="Thioesterase"/>
</dbReference>
<dbReference type="FunFam" id="2.30.38.10:FF:000001">
    <property type="entry name" value="Non-ribosomal peptide synthetase PvdI"/>
    <property type="match status" value="1"/>
</dbReference>
<dbReference type="SUPFAM" id="SSF56801">
    <property type="entry name" value="Acetyl-CoA synthetase-like"/>
    <property type="match status" value="1"/>
</dbReference>
<evidence type="ECO:0000256" key="2">
    <source>
        <dbReference type="ARBA" id="ARBA00006432"/>
    </source>
</evidence>
<dbReference type="EMBL" id="CAACVI010000012">
    <property type="protein sequence ID" value="VEN73952.1"/>
    <property type="molecule type" value="Genomic_DNA"/>
</dbReference>
<dbReference type="InterPro" id="IPR023213">
    <property type="entry name" value="CAT-like_dom_sf"/>
</dbReference>
<dbReference type="Pfam" id="PF00668">
    <property type="entry name" value="Condensation"/>
    <property type="match status" value="1"/>
</dbReference>
<dbReference type="PROSITE" id="PS50075">
    <property type="entry name" value="CARRIER"/>
    <property type="match status" value="1"/>
</dbReference>
<dbReference type="SUPFAM" id="SSF53474">
    <property type="entry name" value="alpha/beta-Hydrolases"/>
    <property type="match status" value="1"/>
</dbReference>
<dbReference type="Pfam" id="PF13193">
    <property type="entry name" value="AMP-binding_C"/>
    <property type="match status" value="1"/>
</dbReference>
<dbReference type="FunFam" id="1.10.1200.10:FF:000005">
    <property type="entry name" value="Nonribosomal peptide synthetase 1"/>
    <property type="match status" value="1"/>
</dbReference>
<feature type="compositionally biased region" description="Basic and acidic residues" evidence="5">
    <location>
        <begin position="981"/>
        <end position="997"/>
    </location>
</feature>
<dbReference type="Pfam" id="PF00501">
    <property type="entry name" value="AMP-binding"/>
    <property type="match status" value="1"/>
</dbReference>
<dbReference type="CDD" id="cd12116">
    <property type="entry name" value="A_NRPS_Ta1_like"/>
    <property type="match status" value="1"/>
</dbReference>
<dbReference type="GO" id="GO:0005829">
    <property type="term" value="C:cytosol"/>
    <property type="evidence" value="ECO:0007669"/>
    <property type="project" value="TreeGrafter"/>
</dbReference>
<evidence type="ECO:0000256" key="4">
    <source>
        <dbReference type="ARBA" id="ARBA00022553"/>
    </source>
</evidence>
<dbReference type="InterPro" id="IPR000873">
    <property type="entry name" value="AMP-dep_synth/lig_dom"/>
</dbReference>
<dbReference type="Gene3D" id="1.10.1200.10">
    <property type="entry name" value="ACP-like"/>
    <property type="match status" value="1"/>
</dbReference>
<organism evidence="7">
    <name type="scientific">uncultured Desulfobacteraceae bacterium</name>
    <dbReference type="NCBI Taxonomy" id="218296"/>
    <lineage>
        <taxon>Bacteria</taxon>
        <taxon>Pseudomonadati</taxon>
        <taxon>Thermodesulfobacteriota</taxon>
        <taxon>Desulfobacteria</taxon>
        <taxon>Desulfobacterales</taxon>
        <taxon>Desulfobacteraceae</taxon>
        <taxon>environmental samples</taxon>
    </lineage>
</organism>
<protein>
    <recommendedName>
        <fullName evidence="6">Carrier domain-containing protein</fullName>
    </recommendedName>
</protein>
<feature type="region of interest" description="Disordered" evidence="5">
    <location>
        <begin position="981"/>
        <end position="1001"/>
    </location>
</feature>
<dbReference type="GO" id="GO:0043041">
    <property type="term" value="P:amino acid activation for nonribosomal peptide biosynthetic process"/>
    <property type="evidence" value="ECO:0007669"/>
    <property type="project" value="TreeGrafter"/>
</dbReference>
<dbReference type="Pfam" id="PF00550">
    <property type="entry name" value="PP-binding"/>
    <property type="match status" value="1"/>
</dbReference>
<dbReference type="FunFam" id="3.40.50.980:FF:000001">
    <property type="entry name" value="Non-ribosomal peptide synthetase"/>
    <property type="match status" value="1"/>
</dbReference>
<reference evidence="7" key="1">
    <citation type="submission" date="2019-01" db="EMBL/GenBank/DDBJ databases">
        <authorList>
            <consortium name="Genoscope - CEA"/>
            <person name="William W."/>
        </authorList>
    </citation>
    <scope>NUCLEOTIDE SEQUENCE</scope>
    <source>
        <strain evidence="7">CR-1</strain>
    </source>
</reference>
<dbReference type="InterPro" id="IPR025110">
    <property type="entry name" value="AMP-bd_C"/>
</dbReference>
<dbReference type="Pfam" id="PF00975">
    <property type="entry name" value="Thioesterase"/>
    <property type="match status" value="1"/>
</dbReference>
<dbReference type="Gene3D" id="3.30.559.30">
    <property type="entry name" value="Nonribosomal peptide synthetase, condensation domain"/>
    <property type="match status" value="1"/>
</dbReference>
<dbReference type="InterPro" id="IPR045851">
    <property type="entry name" value="AMP-bd_C_sf"/>
</dbReference>
<dbReference type="PANTHER" id="PTHR45527">
    <property type="entry name" value="NONRIBOSOMAL PEPTIDE SYNTHETASE"/>
    <property type="match status" value="1"/>
</dbReference>
<evidence type="ECO:0000259" key="6">
    <source>
        <dbReference type="PROSITE" id="PS50075"/>
    </source>
</evidence>
<evidence type="ECO:0000256" key="3">
    <source>
        <dbReference type="ARBA" id="ARBA00022450"/>
    </source>
</evidence>
<evidence type="ECO:0000313" key="7">
    <source>
        <dbReference type="EMBL" id="VEN73952.1"/>
    </source>
</evidence>
<dbReference type="GO" id="GO:0003824">
    <property type="term" value="F:catalytic activity"/>
    <property type="evidence" value="ECO:0007669"/>
    <property type="project" value="InterPro"/>
</dbReference>